<dbReference type="AlphaFoldDB" id="A0A919BGG3"/>
<reference evidence="1" key="1">
    <citation type="journal article" date="2014" name="Int. J. Syst. Evol. Microbiol.">
        <title>Complete genome sequence of Corynebacterium casei LMG S-19264T (=DSM 44701T), isolated from a smear-ripened cheese.</title>
        <authorList>
            <consortium name="US DOE Joint Genome Institute (JGI-PGF)"/>
            <person name="Walter F."/>
            <person name="Albersmeier A."/>
            <person name="Kalinowski J."/>
            <person name="Ruckert C."/>
        </authorList>
    </citation>
    <scope>NUCLEOTIDE SEQUENCE</scope>
    <source>
        <strain evidence="1">KCTC 42731</strain>
    </source>
</reference>
<gene>
    <name evidence="1" type="ORF">GCM10017161_16920</name>
</gene>
<dbReference type="RefSeq" id="WP_189769197.1">
    <property type="nucleotide sequence ID" value="NZ_BNCK01000003.1"/>
</dbReference>
<name>A0A919BGG3_9GAMM</name>
<evidence type="ECO:0000313" key="2">
    <source>
        <dbReference type="Proteomes" id="UP000623842"/>
    </source>
</evidence>
<sequence length="105" mass="11952">MSIQGSKTDIKGKLIKGTGSILANLDARARRAFAKRANKADDIKREKEQQLAFDKELEEIHQKIVERDNSKQQKNTKPLSYWLLSASLSEIWQHLFGSNNQGNNI</sequence>
<dbReference type="EMBL" id="BNCK01000003">
    <property type="protein sequence ID" value="GHF89662.1"/>
    <property type="molecule type" value="Genomic_DNA"/>
</dbReference>
<protein>
    <submittedName>
        <fullName evidence="1">Uncharacterized protein</fullName>
    </submittedName>
</protein>
<accession>A0A919BGG3</accession>
<keyword evidence="2" id="KW-1185">Reference proteome</keyword>
<reference evidence="1" key="2">
    <citation type="submission" date="2020-09" db="EMBL/GenBank/DDBJ databases">
        <authorList>
            <person name="Sun Q."/>
            <person name="Kim S."/>
        </authorList>
    </citation>
    <scope>NUCLEOTIDE SEQUENCE</scope>
    <source>
        <strain evidence="1">KCTC 42731</strain>
    </source>
</reference>
<dbReference type="Proteomes" id="UP000623842">
    <property type="component" value="Unassembled WGS sequence"/>
</dbReference>
<evidence type="ECO:0000313" key="1">
    <source>
        <dbReference type="EMBL" id="GHF89662.1"/>
    </source>
</evidence>
<organism evidence="1 2">
    <name type="scientific">Thalassotalea marina</name>
    <dbReference type="NCBI Taxonomy" id="1673741"/>
    <lineage>
        <taxon>Bacteria</taxon>
        <taxon>Pseudomonadati</taxon>
        <taxon>Pseudomonadota</taxon>
        <taxon>Gammaproteobacteria</taxon>
        <taxon>Alteromonadales</taxon>
        <taxon>Colwelliaceae</taxon>
        <taxon>Thalassotalea</taxon>
    </lineage>
</organism>
<proteinExistence type="predicted"/>
<comment type="caution">
    <text evidence="1">The sequence shown here is derived from an EMBL/GenBank/DDBJ whole genome shotgun (WGS) entry which is preliminary data.</text>
</comment>